<reference evidence="3" key="1">
    <citation type="submission" date="2021-10" db="EMBL/GenBank/DDBJ databases">
        <authorList>
            <person name="Piombo E."/>
        </authorList>
    </citation>
    <scope>NUCLEOTIDE SEQUENCE</scope>
</reference>
<feature type="compositionally biased region" description="Basic and acidic residues" evidence="1">
    <location>
        <begin position="34"/>
        <end position="56"/>
    </location>
</feature>
<feature type="region of interest" description="Disordered" evidence="1">
    <location>
        <begin position="34"/>
        <end position="91"/>
    </location>
</feature>
<evidence type="ECO:0000313" key="3">
    <source>
        <dbReference type="EMBL" id="CAH0019352.1"/>
    </source>
</evidence>
<sequence>MKFSSILTGFMLVGAGLAASQAWRFRNLGSHEQFDKSSIHRGAIDSRQYEDPKGLDKQGPYSSSASHAPTDLPMEHEPGTKPRETEQANQN</sequence>
<keyword evidence="2" id="KW-0732">Signal</keyword>
<proteinExistence type="predicted"/>
<dbReference type="AlphaFoldDB" id="A0A9N9V9R0"/>
<evidence type="ECO:0000256" key="1">
    <source>
        <dbReference type="SAM" id="MobiDB-lite"/>
    </source>
</evidence>
<evidence type="ECO:0000256" key="2">
    <source>
        <dbReference type="SAM" id="SignalP"/>
    </source>
</evidence>
<keyword evidence="4" id="KW-1185">Reference proteome</keyword>
<organism evidence="3 4">
    <name type="scientific">Clonostachys rhizophaga</name>
    <dbReference type="NCBI Taxonomy" id="160324"/>
    <lineage>
        <taxon>Eukaryota</taxon>
        <taxon>Fungi</taxon>
        <taxon>Dikarya</taxon>
        <taxon>Ascomycota</taxon>
        <taxon>Pezizomycotina</taxon>
        <taxon>Sordariomycetes</taxon>
        <taxon>Hypocreomycetidae</taxon>
        <taxon>Hypocreales</taxon>
        <taxon>Bionectriaceae</taxon>
        <taxon>Clonostachys</taxon>
    </lineage>
</organism>
<accession>A0A9N9V9R0</accession>
<comment type="caution">
    <text evidence="3">The sequence shown here is derived from an EMBL/GenBank/DDBJ whole genome shotgun (WGS) entry which is preliminary data.</text>
</comment>
<feature type="chain" id="PRO_5040229757" evidence="2">
    <location>
        <begin position="23"/>
        <end position="91"/>
    </location>
</feature>
<protein>
    <submittedName>
        <fullName evidence="3">Uncharacterized protein</fullName>
    </submittedName>
</protein>
<feature type="compositionally biased region" description="Basic and acidic residues" evidence="1">
    <location>
        <begin position="73"/>
        <end position="91"/>
    </location>
</feature>
<dbReference type="Proteomes" id="UP000696573">
    <property type="component" value="Unassembled WGS sequence"/>
</dbReference>
<feature type="signal peptide" evidence="2">
    <location>
        <begin position="1"/>
        <end position="22"/>
    </location>
</feature>
<gene>
    <name evidence="3" type="ORF">CRHIZ90672A_00012506</name>
</gene>
<evidence type="ECO:0000313" key="4">
    <source>
        <dbReference type="Proteomes" id="UP000696573"/>
    </source>
</evidence>
<dbReference type="EMBL" id="CABFNQ020000553">
    <property type="protein sequence ID" value="CAH0019352.1"/>
    <property type="molecule type" value="Genomic_DNA"/>
</dbReference>
<name>A0A9N9V9R0_9HYPO</name>